<sequence length="832" mass="92976">MKPASLLTAFSPLEELFDNLLAVSLTGVIFYMPLYNAAGELVDFTFEYLNPAAQRMMRMPERPTLTHNEQWPHSKQHGTFDFHVEAFVTGEPREYNINYQADGYDNFYRLAARRSGAGLLVSFTDTADQPRTAVEVALRESQVAEQTARAQVERQRQQLQQVFYQAPVAIAVLDGPEYRISLANPSVCQIWGRPEEQLLGVPLLEALPELQGQGVSELLNGVLYSGEPFIGTELPFRMFRYGRLDTIYFNFVYQPQQNEQGVTTGVLVVATDVTDQVVARQQVQQLNQELEARVQERTQAALALQADLLAATQRQAQERETFYQVFEQTPALIALLRAPSHRYEYVNPTYQAFFPDRPLLGLNLAVAAPELVEQGFGKLIDHVYQTGETYFGQELPFAPPPKEGELPRARYFNFTYQAYREKGEIAGVSIFAFDVTEQVLARQAREEERQQLQAVFTQAPVAVCVFQGQDYTLDLVNPPMCEMLGQPYPALIGQPFFDALPELRSQGLAELLATVRRTAIPYVAQEQEIQLARHQPGAPGYFNFVYQPLLTADDHVMGIVCVATDVTEQVLARRQVQDLNQELAAINEELQATNEELGESNQQLTRINVDLDNFIYTASHDLREPITNLEGLIEALQEELPASSFQVPLVSSLLTMIHEAVARFQLTIAQLTDLAQLQQAQLQPPEAVDVAALVESIRLDLAPRLAAADALLSVAITTGLAISFAPKHLRSILYNLLSNAVKYRDPARRPVIALRCFRVADKVLLEVQDNGLGLDATQQTKLFGLFQRLHHDVEGSGIGLYMVKRIVDNVGGSITVRSQPGVGTVFSVYLSN</sequence>
<dbReference type="InterPro" id="IPR005467">
    <property type="entry name" value="His_kinase_dom"/>
</dbReference>
<evidence type="ECO:0000256" key="1">
    <source>
        <dbReference type="ARBA" id="ARBA00000085"/>
    </source>
</evidence>
<feature type="domain" description="PAC" evidence="10">
    <location>
        <begin position="525"/>
        <end position="578"/>
    </location>
</feature>
<evidence type="ECO:0000256" key="7">
    <source>
        <dbReference type="SAM" id="Coils"/>
    </source>
</evidence>
<dbReference type="InterPro" id="IPR013656">
    <property type="entry name" value="PAS_4"/>
</dbReference>
<dbReference type="Gene3D" id="1.10.287.130">
    <property type="match status" value="1"/>
</dbReference>
<dbReference type="NCBIfam" id="TIGR00229">
    <property type="entry name" value="sensory_box"/>
    <property type="match status" value="2"/>
</dbReference>
<evidence type="ECO:0000259" key="8">
    <source>
        <dbReference type="PROSITE" id="PS50109"/>
    </source>
</evidence>
<keyword evidence="6" id="KW-0472">Membrane</keyword>
<evidence type="ECO:0000259" key="10">
    <source>
        <dbReference type="PROSITE" id="PS50113"/>
    </source>
</evidence>
<dbReference type="Pfam" id="PF00512">
    <property type="entry name" value="HisKA"/>
    <property type="match status" value="1"/>
</dbReference>
<dbReference type="GO" id="GO:0007234">
    <property type="term" value="P:osmosensory signaling via phosphorelay pathway"/>
    <property type="evidence" value="ECO:0007669"/>
    <property type="project" value="TreeGrafter"/>
</dbReference>
<dbReference type="InterPro" id="IPR050351">
    <property type="entry name" value="BphY/WalK/GraS-like"/>
</dbReference>
<feature type="domain" description="PAC" evidence="10">
    <location>
        <begin position="232"/>
        <end position="285"/>
    </location>
</feature>
<dbReference type="RefSeq" id="WP_244678228.1">
    <property type="nucleotide sequence ID" value="NZ_CP095046.1"/>
</dbReference>
<dbReference type="CDD" id="cd00082">
    <property type="entry name" value="HisKA"/>
    <property type="match status" value="1"/>
</dbReference>
<evidence type="ECO:0000256" key="5">
    <source>
        <dbReference type="ARBA" id="ARBA00022777"/>
    </source>
</evidence>
<accession>A0A8T9QDA0</accession>
<dbReference type="SMART" id="SM00388">
    <property type="entry name" value="HisKA"/>
    <property type="match status" value="1"/>
</dbReference>
<dbReference type="PANTHER" id="PTHR42878:SF15">
    <property type="entry name" value="BACTERIOPHYTOCHROME"/>
    <property type="match status" value="1"/>
</dbReference>
<name>A0A8T9QDA0_9BACT</name>
<dbReference type="GO" id="GO:0030295">
    <property type="term" value="F:protein kinase activator activity"/>
    <property type="evidence" value="ECO:0007669"/>
    <property type="project" value="TreeGrafter"/>
</dbReference>
<keyword evidence="5" id="KW-0418">Kinase</keyword>
<dbReference type="SMART" id="SM00086">
    <property type="entry name" value="PAC"/>
    <property type="match status" value="2"/>
</dbReference>
<protein>
    <recommendedName>
        <fullName evidence="2">histidine kinase</fullName>
        <ecNumber evidence="2">2.7.13.3</ecNumber>
    </recommendedName>
</protein>
<gene>
    <name evidence="11" type="ORF">MUN79_14105</name>
</gene>
<dbReference type="EC" id="2.7.13.3" evidence="2"/>
<dbReference type="AlphaFoldDB" id="A0A8T9QDA0"/>
<evidence type="ECO:0000259" key="9">
    <source>
        <dbReference type="PROSITE" id="PS50112"/>
    </source>
</evidence>
<dbReference type="CDD" id="cd00130">
    <property type="entry name" value="PAS"/>
    <property type="match status" value="2"/>
</dbReference>
<dbReference type="GO" id="GO:0000155">
    <property type="term" value="F:phosphorelay sensor kinase activity"/>
    <property type="evidence" value="ECO:0007669"/>
    <property type="project" value="InterPro"/>
</dbReference>
<feature type="coiled-coil region" evidence="7">
    <location>
        <begin position="280"/>
        <end position="307"/>
    </location>
</feature>
<dbReference type="InterPro" id="IPR001610">
    <property type="entry name" value="PAC"/>
</dbReference>
<dbReference type="EMBL" id="CP095046">
    <property type="protein sequence ID" value="UOQ74892.1"/>
    <property type="molecule type" value="Genomic_DNA"/>
</dbReference>
<evidence type="ECO:0000256" key="3">
    <source>
        <dbReference type="ARBA" id="ARBA00022553"/>
    </source>
</evidence>
<dbReference type="Pfam" id="PF02518">
    <property type="entry name" value="HATPase_c"/>
    <property type="match status" value="1"/>
</dbReference>
<dbReference type="InterPro" id="IPR000700">
    <property type="entry name" value="PAS-assoc_C"/>
</dbReference>
<dbReference type="PROSITE" id="PS50109">
    <property type="entry name" value="HIS_KIN"/>
    <property type="match status" value="1"/>
</dbReference>
<feature type="domain" description="PAS" evidence="9">
    <location>
        <begin position="155"/>
        <end position="226"/>
    </location>
</feature>
<dbReference type="PANTHER" id="PTHR42878">
    <property type="entry name" value="TWO-COMPONENT HISTIDINE KINASE"/>
    <property type="match status" value="1"/>
</dbReference>
<dbReference type="InterPro" id="IPR003594">
    <property type="entry name" value="HATPase_dom"/>
</dbReference>
<dbReference type="Gene3D" id="3.30.565.10">
    <property type="entry name" value="Histidine kinase-like ATPase, C-terminal domain"/>
    <property type="match status" value="1"/>
</dbReference>
<dbReference type="GO" id="GO:0016020">
    <property type="term" value="C:membrane"/>
    <property type="evidence" value="ECO:0007669"/>
    <property type="project" value="UniProtKB-SubCell"/>
</dbReference>
<dbReference type="PRINTS" id="PR00344">
    <property type="entry name" value="BCTRLSENSOR"/>
</dbReference>
<proteinExistence type="predicted"/>
<dbReference type="InterPro" id="IPR000014">
    <property type="entry name" value="PAS"/>
</dbReference>
<comment type="catalytic activity">
    <reaction evidence="1">
        <text>ATP + protein L-histidine = ADP + protein N-phospho-L-histidine.</text>
        <dbReference type="EC" id="2.7.13.3"/>
    </reaction>
</comment>
<dbReference type="InterPro" id="IPR035965">
    <property type="entry name" value="PAS-like_dom_sf"/>
</dbReference>
<dbReference type="Gene3D" id="3.30.450.20">
    <property type="entry name" value="PAS domain"/>
    <property type="match status" value="3"/>
</dbReference>
<keyword evidence="3" id="KW-0597">Phosphoprotein</keyword>
<dbReference type="InterPro" id="IPR036097">
    <property type="entry name" value="HisK_dim/P_sf"/>
</dbReference>
<dbReference type="Proteomes" id="UP000831796">
    <property type="component" value="Chromosome"/>
</dbReference>
<dbReference type="InterPro" id="IPR036890">
    <property type="entry name" value="HATPase_C_sf"/>
</dbReference>
<dbReference type="PROSITE" id="PS50112">
    <property type="entry name" value="PAS"/>
    <property type="match status" value="1"/>
</dbReference>
<feature type="coiled-coil region" evidence="7">
    <location>
        <begin position="569"/>
        <end position="607"/>
    </location>
</feature>
<dbReference type="PROSITE" id="PS50113">
    <property type="entry name" value="PAC"/>
    <property type="match status" value="2"/>
</dbReference>
<dbReference type="SMART" id="SM00091">
    <property type="entry name" value="PAS"/>
    <property type="match status" value="3"/>
</dbReference>
<evidence type="ECO:0000256" key="2">
    <source>
        <dbReference type="ARBA" id="ARBA00012438"/>
    </source>
</evidence>
<dbReference type="SMART" id="SM00387">
    <property type="entry name" value="HATPase_c"/>
    <property type="match status" value="1"/>
</dbReference>
<dbReference type="Pfam" id="PF08448">
    <property type="entry name" value="PAS_4"/>
    <property type="match status" value="3"/>
</dbReference>
<organism evidence="11 12">
    <name type="scientific">Hymenobacter cellulosilyticus</name>
    <dbReference type="NCBI Taxonomy" id="2932248"/>
    <lineage>
        <taxon>Bacteria</taxon>
        <taxon>Pseudomonadati</taxon>
        <taxon>Bacteroidota</taxon>
        <taxon>Cytophagia</taxon>
        <taxon>Cytophagales</taxon>
        <taxon>Hymenobacteraceae</taxon>
        <taxon>Hymenobacter</taxon>
    </lineage>
</organism>
<dbReference type="GO" id="GO:0000156">
    <property type="term" value="F:phosphorelay response regulator activity"/>
    <property type="evidence" value="ECO:0007669"/>
    <property type="project" value="TreeGrafter"/>
</dbReference>
<evidence type="ECO:0000313" key="12">
    <source>
        <dbReference type="Proteomes" id="UP000831796"/>
    </source>
</evidence>
<evidence type="ECO:0000313" key="11">
    <source>
        <dbReference type="EMBL" id="UOQ74892.1"/>
    </source>
</evidence>
<dbReference type="InterPro" id="IPR004358">
    <property type="entry name" value="Sig_transdc_His_kin-like_C"/>
</dbReference>
<dbReference type="InterPro" id="IPR003661">
    <property type="entry name" value="HisK_dim/P_dom"/>
</dbReference>
<evidence type="ECO:0000256" key="4">
    <source>
        <dbReference type="ARBA" id="ARBA00022679"/>
    </source>
</evidence>
<evidence type="ECO:0000256" key="6">
    <source>
        <dbReference type="ARBA" id="ARBA00023136"/>
    </source>
</evidence>
<keyword evidence="12" id="KW-1185">Reference proteome</keyword>
<dbReference type="KEGG" id="hcu:MUN79_14105"/>
<keyword evidence="4" id="KW-0808">Transferase</keyword>
<keyword evidence="7" id="KW-0175">Coiled coil</keyword>
<feature type="domain" description="Histidine kinase" evidence="8">
    <location>
        <begin position="617"/>
        <end position="832"/>
    </location>
</feature>
<dbReference type="SUPFAM" id="SSF47384">
    <property type="entry name" value="Homodimeric domain of signal transducing histidine kinase"/>
    <property type="match status" value="1"/>
</dbReference>
<dbReference type="SUPFAM" id="SSF55874">
    <property type="entry name" value="ATPase domain of HSP90 chaperone/DNA topoisomerase II/histidine kinase"/>
    <property type="match status" value="1"/>
</dbReference>
<dbReference type="SUPFAM" id="SSF55785">
    <property type="entry name" value="PYP-like sensor domain (PAS domain)"/>
    <property type="match status" value="3"/>
</dbReference>
<reference evidence="11" key="1">
    <citation type="submission" date="2022-04" db="EMBL/GenBank/DDBJ databases">
        <title>Hymenobacter sp. isolated from the air.</title>
        <authorList>
            <person name="Won M."/>
            <person name="Lee C.-M."/>
            <person name="Woen H.-Y."/>
            <person name="Kwon S.-W."/>
        </authorList>
    </citation>
    <scope>NUCLEOTIDE SEQUENCE</scope>
    <source>
        <strain evidence="11">5116S-3</strain>
    </source>
</reference>